<organism evidence="1 2">
    <name type="scientific">Allofournierella massiliensis</name>
    <dbReference type="NCBI Taxonomy" id="1650663"/>
    <lineage>
        <taxon>Bacteria</taxon>
        <taxon>Bacillati</taxon>
        <taxon>Bacillota</taxon>
        <taxon>Clostridia</taxon>
        <taxon>Eubacteriales</taxon>
        <taxon>Oscillospiraceae</taxon>
        <taxon>Allofournierella</taxon>
    </lineage>
</organism>
<reference evidence="1 2" key="3">
    <citation type="submission" date="2023-06" db="EMBL/GenBank/DDBJ databases">
        <authorList>
            <person name="Zeman M."/>
            <person name="Kubasova T."/>
            <person name="Jahodarova E."/>
            <person name="Nykrynova M."/>
            <person name="Rychlik I."/>
        </authorList>
    </citation>
    <scope>NUCLEOTIDE SEQUENCE [LARGE SCALE GENOMIC DNA]</scope>
    <source>
        <strain evidence="1 2">ET340</strain>
    </source>
</reference>
<keyword evidence="2" id="KW-1185">Reference proteome</keyword>
<dbReference type="Proteomes" id="UP001529380">
    <property type="component" value="Unassembled WGS sequence"/>
</dbReference>
<sequence>MELPIFVPMPPETAALLPVWNKAVVQAQDLESSLPFSCPVVTSQNGSTLLLGLTQERTAAGRALVRALWFDQPVSLWLPDESDWVQLTARAWKCHITGPVFRDLLEQARHRDPAADLAVVWELLPTAQRPCSQPPQPVDCPLLREGEIHLELLQPAGVDEQ</sequence>
<evidence type="ECO:0000313" key="2">
    <source>
        <dbReference type="Proteomes" id="UP001529380"/>
    </source>
</evidence>
<reference evidence="2" key="2">
    <citation type="submission" date="2023-06" db="EMBL/GenBank/DDBJ databases">
        <title>Identification and characterization of horizontal gene transfer across gut microbiota members of farm animals based on homology search.</title>
        <authorList>
            <person name="Zeman M."/>
            <person name="Kubasova T."/>
            <person name="Jahodarova E."/>
            <person name="Nykrynova M."/>
            <person name="Rychlik I."/>
        </authorList>
    </citation>
    <scope>NUCLEOTIDE SEQUENCE [LARGE SCALE GENOMIC DNA]</scope>
    <source>
        <strain evidence="2">ET340</strain>
    </source>
</reference>
<protein>
    <submittedName>
        <fullName evidence="1">Uncharacterized protein</fullName>
    </submittedName>
</protein>
<name>A0ABT7UWG2_9FIRM</name>
<evidence type="ECO:0000313" key="1">
    <source>
        <dbReference type="EMBL" id="MDM8202565.1"/>
    </source>
</evidence>
<reference evidence="1 2" key="1">
    <citation type="submission" date="2023-06" db="EMBL/GenBank/DDBJ databases">
        <title>Identification and characterization of horizontal gene transfer across gut microbiota members of farm animals based on homology search.</title>
        <authorList>
            <person name="Schwarzerova J."/>
            <person name="Nykrynova M."/>
            <person name="Jureckova K."/>
            <person name="Cejkova D."/>
            <person name="Rychlik I."/>
        </authorList>
    </citation>
    <scope>NUCLEOTIDE SEQUENCE [LARGE SCALE GENOMIC DNA]</scope>
    <source>
        <strain evidence="1 2">ET340</strain>
    </source>
</reference>
<accession>A0ABT7UWG2</accession>
<proteinExistence type="predicted"/>
<comment type="caution">
    <text evidence="1">The sequence shown here is derived from an EMBL/GenBank/DDBJ whole genome shotgun (WGS) entry which is preliminary data.</text>
</comment>
<dbReference type="EMBL" id="JAUDCL010000046">
    <property type="protein sequence ID" value="MDM8202565.1"/>
    <property type="molecule type" value="Genomic_DNA"/>
</dbReference>
<gene>
    <name evidence="1" type="ORF">QUW08_14865</name>
</gene>